<dbReference type="SUPFAM" id="SSF57850">
    <property type="entry name" value="RING/U-box"/>
    <property type="match status" value="1"/>
</dbReference>
<dbReference type="PROSITE" id="PS50135">
    <property type="entry name" value="ZF_ZZ_2"/>
    <property type="match status" value="1"/>
</dbReference>
<evidence type="ECO:0000313" key="8">
    <source>
        <dbReference type="EMBL" id="KDO69486.1"/>
    </source>
</evidence>
<dbReference type="InterPro" id="IPR000433">
    <property type="entry name" value="Znf_ZZ"/>
</dbReference>
<dbReference type="InterPro" id="IPR043145">
    <property type="entry name" value="Znf_ZZ_sf"/>
</dbReference>
<reference evidence="8 9" key="1">
    <citation type="submission" date="2014-04" db="EMBL/GenBank/DDBJ databases">
        <authorList>
            <consortium name="International Citrus Genome Consortium"/>
            <person name="Gmitter F."/>
            <person name="Chen C."/>
            <person name="Farmerie W."/>
            <person name="Harkins T."/>
            <person name="Desany B."/>
            <person name="Mohiuddin M."/>
            <person name="Kodira C."/>
            <person name="Borodovsky M."/>
            <person name="Lomsadze A."/>
            <person name="Burns P."/>
            <person name="Jenkins J."/>
            <person name="Prochnik S."/>
            <person name="Shu S."/>
            <person name="Chapman J."/>
            <person name="Pitluck S."/>
            <person name="Schmutz J."/>
            <person name="Rokhsar D."/>
        </authorList>
    </citation>
    <scope>NUCLEOTIDE SEQUENCE</scope>
</reference>
<keyword evidence="1" id="KW-0479">Metal-binding</keyword>
<dbReference type="InterPro" id="IPR013783">
    <property type="entry name" value="Ig-like_fold"/>
</dbReference>
<dbReference type="CDD" id="cd14319">
    <property type="entry name" value="UBA_NBR1"/>
    <property type="match status" value="1"/>
</dbReference>
<dbReference type="SMART" id="SM00291">
    <property type="entry name" value="ZnF_ZZ"/>
    <property type="match status" value="1"/>
</dbReference>
<sequence>MESTMVIKVKYGDTLRRFNARVDENEKLDLDIDGLRAKIKSLFNFPHDSDLTLTYVDEDGDIVTLVDDDDLCDVMRQRLKFLRIDVHLNNDKFGKAYARSSGSSTPLRSPRIQHPLPDIDSKISEILKSVPEPLREAISKLSTDVASKAASTSPMIADLVGCFSKMGLSHVNVVPQSQYGAESSGKAEASENLMAHSVSNDPNVSKDDGLREVLPKTNLKEVFPKTSLKEVLPKTTAVDSTSKSSKDVDIGIAARGVGVLLSSVDLNLPPVDSAPSGSTMSIAPPASNITAGDDRMDANENSVHQTTSVPMSTSSVDPMWPSDVNQPRTADLGGNLSTNCPFSGIPVANESAGSSRHPRRGHFKRGFNRDALMGMFHKGVRCDGCGVHPITGPRFKSKVKDDYDLCSICFAAMGSEADYIRIDRPVHYRHPRPFRGLYDHRQNFWLGTPGPDTQHVGALGAPHILRDRGIKPGRSRLDSCFILDVNVLDGTMMAPSTPFTKIWRMRNTGNLAWPRGSQLVWIGGDKFSDGVSVEIEVPADGVPVEGEIDIAVDFTAPELPGRYISYWRMSSPSGVKFGQRVWVLIQVDPSLKDSISDGFGGLNLNVPPESTRSNGAEIIDVNVRPIVDGGFQEPSNSFSVKEPAKPWVEQPKKEQEMNVPLNDSLLVGHGGASASAPPPPLPRSEATSTVLYPIIDLAESEADETSHPAVSFTGLPTSSEEIRSDKDAVEQTLLRELEEMGFKQVDLNKEILRMNEYDLEQSVDDLCGVSEWDPILEELQEMVSSYVKTVMKCRNVLFSLCFIFPFLPLCIWISSKERPTDIESPFGLCYRVSMTKKLTRGC</sequence>
<dbReference type="CDD" id="cd14947">
    <property type="entry name" value="NBR1_like"/>
    <property type="match status" value="1"/>
</dbReference>
<dbReference type="EMBL" id="KK784892">
    <property type="protein sequence ID" value="KDO69486.1"/>
    <property type="molecule type" value="Genomic_DNA"/>
</dbReference>
<evidence type="ECO:0008006" key="10">
    <source>
        <dbReference type="Google" id="ProtNLM"/>
    </source>
</evidence>
<accession>A0A067G1W8</accession>
<organism evidence="8 9">
    <name type="scientific">Citrus sinensis</name>
    <name type="common">Sweet orange</name>
    <name type="synonym">Citrus aurantium var. sinensis</name>
    <dbReference type="NCBI Taxonomy" id="2711"/>
    <lineage>
        <taxon>Eukaryota</taxon>
        <taxon>Viridiplantae</taxon>
        <taxon>Streptophyta</taxon>
        <taxon>Embryophyta</taxon>
        <taxon>Tracheophyta</taxon>
        <taxon>Spermatophyta</taxon>
        <taxon>Magnoliopsida</taxon>
        <taxon>eudicotyledons</taxon>
        <taxon>Gunneridae</taxon>
        <taxon>Pentapetalae</taxon>
        <taxon>rosids</taxon>
        <taxon>malvids</taxon>
        <taxon>Sapindales</taxon>
        <taxon>Rutaceae</taxon>
        <taxon>Aurantioideae</taxon>
        <taxon>Citrus</taxon>
    </lineage>
</organism>
<keyword evidence="3" id="KW-0862">Zinc</keyword>
<dbReference type="InterPro" id="IPR053793">
    <property type="entry name" value="PB1-like"/>
</dbReference>
<dbReference type="GO" id="GO:0008270">
    <property type="term" value="F:zinc ion binding"/>
    <property type="evidence" value="ECO:0007669"/>
    <property type="project" value="UniProtKB-KW"/>
</dbReference>
<dbReference type="PROSITE" id="PS51745">
    <property type="entry name" value="PB1"/>
    <property type="match status" value="1"/>
</dbReference>
<dbReference type="SMR" id="A0A067G1W8"/>
<dbReference type="InterPro" id="IPR000270">
    <property type="entry name" value="PB1_dom"/>
</dbReference>
<dbReference type="STRING" id="2711.A0A067G1W8"/>
<dbReference type="InterPro" id="IPR056893">
    <property type="entry name" value="UBA_Nbr1_C"/>
</dbReference>
<dbReference type="AlphaFoldDB" id="A0A067G1W8"/>
<proteinExistence type="predicted"/>
<name>A0A067G1W8_CITSI</name>
<dbReference type="Pfam" id="PF24932">
    <property type="entry name" value="UBA_NBR1_C"/>
    <property type="match status" value="1"/>
</dbReference>
<evidence type="ECO:0000259" key="6">
    <source>
        <dbReference type="PROSITE" id="PS50135"/>
    </source>
</evidence>
<evidence type="ECO:0000259" key="7">
    <source>
        <dbReference type="PROSITE" id="PS51745"/>
    </source>
</evidence>
<evidence type="ECO:0000256" key="2">
    <source>
        <dbReference type="ARBA" id="ARBA00022771"/>
    </source>
</evidence>
<dbReference type="InterPro" id="IPR032350">
    <property type="entry name" value="Nbr1_FW"/>
</dbReference>
<dbReference type="Gene3D" id="3.30.60.90">
    <property type="match status" value="1"/>
</dbReference>
<evidence type="ECO:0000256" key="1">
    <source>
        <dbReference type="ARBA" id="ARBA00022723"/>
    </source>
</evidence>
<dbReference type="Pfam" id="PF00564">
    <property type="entry name" value="PB1"/>
    <property type="match status" value="1"/>
</dbReference>
<dbReference type="Gene3D" id="1.10.8.10">
    <property type="entry name" value="DNA helicase RuvA subunit, C-terminal domain"/>
    <property type="match status" value="1"/>
</dbReference>
<dbReference type="Proteomes" id="UP000027120">
    <property type="component" value="Unassembled WGS sequence"/>
</dbReference>
<dbReference type="Gene3D" id="3.10.20.90">
    <property type="entry name" value="Phosphatidylinositol 3-kinase Catalytic Subunit, Chain A, domain 1"/>
    <property type="match status" value="1"/>
</dbReference>
<keyword evidence="2 4" id="KW-0863">Zinc-finger</keyword>
<feature type="domain" description="PB1" evidence="7">
    <location>
        <begin position="4"/>
        <end position="89"/>
    </location>
</feature>
<feature type="region of interest" description="Disordered" evidence="5">
    <location>
        <begin position="703"/>
        <end position="724"/>
    </location>
</feature>
<gene>
    <name evidence="8" type="ORF">CISIN_1g003172mg</name>
</gene>
<feature type="domain" description="ZZ-type" evidence="6">
    <location>
        <begin position="377"/>
        <end position="427"/>
    </location>
</feature>
<dbReference type="PANTHER" id="PTHR20930:SF0">
    <property type="entry name" value="PROTEIN ILRUN"/>
    <property type="match status" value="1"/>
</dbReference>
<dbReference type="Gene3D" id="2.60.40.10">
    <property type="entry name" value="Immunoglobulins"/>
    <property type="match status" value="1"/>
</dbReference>
<evidence type="ECO:0000256" key="3">
    <source>
        <dbReference type="ARBA" id="ARBA00022833"/>
    </source>
</evidence>
<evidence type="ECO:0000256" key="4">
    <source>
        <dbReference type="PROSITE-ProRule" id="PRU00228"/>
    </source>
</evidence>
<keyword evidence="9" id="KW-1185">Reference proteome</keyword>
<evidence type="ECO:0000256" key="5">
    <source>
        <dbReference type="SAM" id="MobiDB-lite"/>
    </source>
</evidence>
<protein>
    <recommendedName>
        <fullName evidence="10">ZZ-type domain-containing protein</fullName>
    </recommendedName>
</protein>
<dbReference type="Pfam" id="PF00569">
    <property type="entry name" value="ZZ"/>
    <property type="match status" value="1"/>
</dbReference>
<dbReference type="SMART" id="SM00666">
    <property type="entry name" value="PB1"/>
    <property type="match status" value="1"/>
</dbReference>
<evidence type="ECO:0000313" key="9">
    <source>
        <dbReference type="Proteomes" id="UP000027120"/>
    </source>
</evidence>
<dbReference type="SUPFAM" id="SSF54277">
    <property type="entry name" value="CAD &amp; PB1 domains"/>
    <property type="match status" value="1"/>
</dbReference>
<dbReference type="Pfam" id="PF16158">
    <property type="entry name" value="N_BRCA1_IG"/>
    <property type="match status" value="1"/>
</dbReference>
<dbReference type="PANTHER" id="PTHR20930">
    <property type="entry name" value="OVARIAN CARCINOMA ANTIGEN CA125-RELATED"/>
    <property type="match status" value="1"/>
</dbReference>